<dbReference type="AlphaFoldDB" id="A0A4V2QB32"/>
<dbReference type="PANTHER" id="PTHR43633">
    <property type="entry name" value="ALCOHOL DEHYDROGENASE YQHD"/>
    <property type="match status" value="1"/>
</dbReference>
<evidence type="ECO:0000259" key="2">
    <source>
        <dbReference type="Pfam" id="PF00465"/>
    </source>
</evidence>
<dbReference type="PANTHER" id="PTHR43633:SF1">
    <property type="entry name" value="ALCOHOL DEHYDROGENASE YQHD"/>
    <property type="match status" value="1"/>
</dbReference>
<gene>
    <name evidence="4" type="ORF">EDD76_11873</name>
</gene>
<organism evidence="4 5">
    <name type="scientific">Kineothrix alysoides</name>
    <dbReference type="NCBI Taxonomy" id="1469948"/>
    <lineage>
        <taxon>Bacteria</taxon>
        <taxon>Bacillati</taxon>
        <taxon>Bacillota</taxon>
        <taxon>Clostridia</taxon>
        <taxon>Lachnospirales</taxon>
        <taxon>Lachnospiraceae</taxon>
        <taxon>Kineothrix</taxon>
    </lineage>
</organism>
<dbReference type="GO" id="GO:0046872">
    <property type="term" value="F:metal ion binding"/>
    <property type="evidence" value="ECO:0007669"/>
    <property type="project" value="InterPro"/>
</dbReference>
<dbReference type="Gene3D" id="3.40.50.1970">
    <property type="match status" value="1"/>
</dbReference>
<dbReference type="GO" id="GO:1990362">
    <property type="term" value="F:butanol dehydrogenase (NAD+) activity"/>
    <property type="evidence" value="ECO:0007669"/>
    <property type="project" value="InterPro"/>
</dbReference>
<evidence type="ECO:0000256" key="1">
    <source>
        <dbReference type="ARBA" id="ARBA00023002"/>
    </source>
</evidence>
<dbReference type="GO" id="GO:0005829">
    <property type="term" value="C:cytosol"/>
    <property type="evidence" value="ECO:0007669"/>
    <property type="project" value="TreeGrafter"/>
</dbReference>
<evidence type="ECO:0000313" key="4">
    <source>
        <dbReference type="EMBL" id="TCL54832.1"/>
    </source>
</evidence>
<dbReference type="STRING" id="1469948.GCA_000732725_03494"/>
<dbReference type="Pfam" id="PF00465">
    <property type="entry name" value="Fe-ADH"/>
    <property type="match status" value="1"/>
</dbReference>
<dbReference type="Gene3D" id="1.20.1090.10">
    <property type="entry name" value="Dehydroquinate synthase-like - alpha domain"/>
    <property type="match status" value="1"/>
</dbReference>
<dbReference type="Pfam" id="PF25137">
    <property type="entry name" value="ADH_Fe_C"/>
    <property type="match status" value="1"/>
</dbReference>
<feature type="domain" description="Fe-containing alcohol dehydrogenase-like C-terminal" evidence="3">
    <location>
        <begin position="204"/>
        <end position="401"/>
    </location>
</feature>
<dbReference type="SUPFAM" id="SSF56796">
    <property type="entry name" value="Dehydroquinate synthase-like"/>
    <property type="match status" value="1"/>
</dbReference>
<dbReference type="GO" id="GO:1990002">
    <property type="term" value="F:methylglyoxal reductase (NADPH) (acetol producing) activity"/>
    <property type="evidence" value="ECO:0007669"/>
    <property type="project" value="TreeGrafter"/>
</dbReference>
<accession>A0A4V2QB32</accession>
<dbReference type="GO" id="GO:0008106">
    <property type="term" value="F:alcohol dehydrogenase (NADP+) activity"/>
    <property type="evidence" value="ECO:0007669"/>
    <property type="project" value="TreeGrafter"/>
</dbReference>
<protein>
    <submittedName>
        <fullName evidence="4">Uncharacterized protein</fullName>
    </submittedName>
</protein>
<sequence length="404" mass="44444">MFWDITHQWKENLMENFVFYSPTYFVFGKEEETRAGHYVKRFGGKKVLIHYGGGSVIRSGLLDRVKLSLKAEGIDFVELGGVKPNPRSGLVYEGIELCRKENVDFVLAVGGGSTIDSSKAIAAGAVYDGDFWDFYQGKSVTKALPIGTILTISAAGSEGSPDSVITNEDGMYKRGATGEAFRPAFSILNPALTQTLPPFQIACGITDIMAHLFERYFTTTIEVEVTDRMIEGLLLTVIKEAPRVTEDSNNYQAQANIMWAGMMAHNNSCGVGRVQDWASHDIEHELSAIYDCAHGAGLAVVFPAWMQYNMKHDINRFAQLAVRVWGCEMDFMNPENTAKAGIAALRSFWTSIGMPSDFAGLGAKEEDIEKMAHTACYGDGRTGTIGGFVKLEEKDVAAIYRLML</sequence>
<feature type="domain" description="Alcohol dehydrogenase iron-type/glycerol dehydrogenase GldA" evidence="2">
    <location>
        <begin position="22"/>
        <end position="190"/>
    </location>
</feature>
<dbReference type="Proteomes" id="UP000295718">
    <property type="component" value="Unassembled WGS sequence"/>
</dbReference>
<name>A0A4V2QB32_9FIRM</name>
<dbReference type="InterPro" id="IPR001670">
    <property type="entry name" value="ADH_Fe/GldA"/>
</dbReference>
<keyword evidence="1" id="KW-0560">Oxidoreductase</keyword>
<dbReference type="CDD" id="cd08187">
    <property type="entry name" value="BDH"/>
    <property type="match status" value="1"/>
</dbReference>
<keyword evidence="5" id="KW-1185">Reference proteome</keyword>
<reference evidence="4 5" key="1">
    <citation type="submission" date="2019-03" db="EMBL/GenBank/DDBJ databases">
        <title>Genomic Encyclopedia of Type Strains, Phase IV (KMG-IV): sequencing the most valuable type-strain genomes for metagenomic binning, comparative biology and taxonomic classification.</title>
        <authorList>
            <person name="Goeker M."/>
        </authorList>
    </citation>
    <scope>NUCLEOTIDE SEQUENCE [LARGE SCALE GENOMIC DNA]</scope>
    <source>
        <strain evidence="4 5">DSM 100556</strain>
    </source>
</reference>
<dbReference type="InterPro" id="IPR056798">
    <property type="entry name" value="ADH_Fe_C"/>
</dbReference>
<evidence type="ECO:0000259" key="3">
    <source>
        <dbReference type="Pfam" id="PF25137"/>
    </source>
</evidence>
<dbReference type="EMBL" id="SLUO01000018">
    <property type="protein sequence ID" value="TCL54832.1"/>
    <property type="molecule type" value="Genomic_DNA"/>
</dbReference>
<comment type="caution">
    <text evidence="4">The sequence shown here is derived from an EMBL/GenBank/DDBJ whole genome shotgun (WGS) entry which is preliminary data.</text>
</comment>
<dbReference type="FunFam" id="3.40.50.1970:FF:000003">
    <property type="entry name" value="Alcohol dehydrogenase, iron-containing"/>
    <property type="match status" value="1"/>
</dbReference>
<proteinExistence type="predicted"/>
<dbReference type="InterPro" id="IPR044731">
    <property type="entry name" value="BDH-like"/>
</dbReference>
<evidence type="ECO:0000313" key="5">
    <source>
        <dbReference type="Proteomes" id="UP000295718"/>
    </source>
</evidence>